<dbReference type="PANTHER" id="PTHR18945">
    <property type="entry name" value="NEUROTRANSMITTER GATED ION CHANNEL"/>
    <property type="match status" value="1"/>
</dbReference>
<dbReference type="InterPro" id="IPR036719">
    <property type="entry name" value="Neuro-gated_channel_TM_sf"/>
</dbReference>
<feature type="chain" id="PRO_5004771495" evidence="6">
    <location>
        <begin position="26"/>
        <end position="398"/>
    </location>
</feature>
<sequence>ILRETDLKWKLCALLLAASLQITWQDSTASLEEKLFKSLFGTNAVYQTHRNGNGPLLVNITVVMSNVLDVVCMDILKYTITSVLVLNQSWYNERLAWNEEEFPFSTITVPWNSVWTPSYTVQEAFDVTWRVGSPNVVLHSDGKTEFQLALRIDSNCNFDLFYYPLDSSQCFLSFFSLDSKVSQLEFSTSISNEILNLKREYLITNVNITSQRNMAQPYFVVMITLKNTGIRVLLSSVLPSFAVEIADLCGFFVCLQDRLSYRITLLLAYLVFYSSFIGSLPESSSCNPLLSYYYTGLLILLFLSTTETILVQKLVMDNANLCLNYGFKAKKKGTSTASTSTALEHDKDLKTKGNTLDRLFCFIFLGLVLLFHLLLAGLWYLWKCAPKKPPGEIYLDGI</sequence>
<feature type="non-terminal residue" evidence="8">
    <location>
        <position position="1"/>
    </location>
</feature>
<organism evidence="8 9">
    <name type="scientific">Ophiophagus hannah</name>
    <name type="common">King cobra</name>
    <name type="synonym">Naja hannah</name>
    <dbReference type="NCBI Taxonomy" id="8665"/>
    <lineage>
        <taxon>Eukaryota</taxon>
        <taxon>Metazoa</taxon>
        <taxon>Chordata</taxon>
        <taxon>Craniata</taxon>
        <taxon>Vertebrata</taxon>
        <taxon>Euteleostomi</taxon>
        <taxon>Lepidosauria</taxon>
        <taxon>Squamata</taxon>
        <taxon>Bifurcata</taxon>
        <taxon>Unidentata</taxon>
        <taxon>Episquamata</taxon>
        <taxon>Toxicofera</taxon>
        <taxon>Serpentes</taxon>
        <taxon>Colubroidea</taxon>
        <taxon>Elapidae</taxon>
        <taxon>Elapinae</taxon>
        <taxon>Ophiophagus</taxon>
    </lineage>
</organism>
<dbReference type="CDD" id="cd18994">
    <property type="entry name" value="LGIC_ECD_ZAC"/>
    <property type="match status" value="1"/>
</dbReference>
<dbReference type="Gene3D" id="2.70.170.10">
    <property type="entry name" value="Neurotransmitter-gated ion-channel ligand-binding domain"/>
    <property type="match status" value="1"/>
</dbReference>
<reference evidence="8 9" key="1">
    <citation type="journal article" date="2013" name="Proc. Natl. Acad. Sci. U.S.A.">
        <title>The king cobra genome reveals dynamic gene evolution and adaptation in the snake venom system.</title>
        <authorList>
            <person name="Vonk F.J."/>
            <person name="Casewell N.R."/>
            <person name="Henkel C.V."/>
            <person name="Heimberg A.M."/>
            <person name="Jansen H.J."/>
            <person name="McCleary R.J."/>
            <person name="Kerkkamp H.M."/>
            <person name="Vos R.A."/>
            <person name="Guerreiro I."/>
            <person name="Calvete J.J."/>
            <person name="Wuster W."/>
            <person name="Woods A.E."/>
            <person name="Logan J.M."/>
            <person name="Harrison R.A."/>
            <person name="Castoe T.A."/>
            <person name="de Koning A.P."/>
            <person name="Pollock D.D."/>
            <person name="Yandell M."/>
            <person name="Calderon D."/>
            <person name="Renjifo C."/>
            <person name="Currier R.B."/>
            <person name="Salgado D."/>
            <person name="Pla D."/>
            <person name="Sanz L."/>
            <person name="Hyder A.S."/>
            <person name="Ribeiro J.M."/>
            <person name="Arntzen J.W."/>
            <person name="van den Thillart G.E."/>
            <person name="Boetzer M."/>
            <person name="Pirovano W."/>
            <person name="Dirks R.P."/>
            <person name="Spaink H.P."/>
            <person name="Duboule D."/>
            <person name="McGlinn E."/>
            <person name="Kini R.M."/>
            <person name="Richardson M.K."/>
        </authorList>
    </citation>
    <scope>NUCLEOTIDE SEQUENCE</scope>
    <source>
        <tissue evidence="8">Blood</tissue>
    </source>
</reference>
<dbReference type="Pfam" id="PF02931">
    <property type="entry name" value="Neur_chan_LBD"/>
    <property type="match status" value="1"/>
</dbReference>
<feature type="transmembrane region" description="Helical" evidence="5">
    <location>
        <begin position="359"/>
        <end position="382"/>
    </location>
</feature>
<evidence type="ECO:0000313" key="8">
    <source>
        <dbReference type="EMBL" id="ETE73237.1"/>
    </source>
</evidence>
<dbReference type="InterPro" id="IPR006201">
    <property type="entry name" value="Neur_channel"/>
</dbReference>
<accession>V8PH77</accession>
<feature type="non-terminal residue" evidence="8">
    <location>
        <position position="398"/>
    </location>
</feature>
<dbReference type="InterPro" id="IPR006202">
    <property type="entry name" value="Neur_chan_lig-bd"/>
</dbReference>
<dbReference type="GO" id="GO:0004888">
    <property type="term" value="F:transmembrane signaling receptor activity"/>
    <property type="evidence" value="ECO:0007669"/>
    <property type="project" value="InterPro"/>
</dbReference>
<comment type="subcellular location">
    <subcellularLocation>
        <location evidence="1">Membrane</location>
        <topology evidence="1">Multi-pass membrane protein</topology>
    </subcellularLocation>
</comment>
<feature type="signal peptide" evidence="6">
    <location>
        <begin position="1"/>
        <end position="25"/>
    </location>
</feature>
<dbReference type="SUPFAM" id="SSF63712">
    <property type="entry name" value="Nicotinic receptor ligand binding domain-like"/>
    <property type="match status" value="1"/>
</dbReference>
<dbReference type="OrthoDB" id="5920062at2759"/>
<keyword evidence="4 5" id="KW-0472">Membrane</keyword>
<dbReference type="Proteomes" id="UP000018936">
    <property type="component" value="Unassembled WGS sequence"/>
</dbReference>
<dbReference type="GO" id="GO:0005230">
    <property type="term" value="F:extracellular ligand-gated monoatomic ion channel activity"/>
    <property type="evidence" value="ECO:0007669"/>
    <property type="project" value="InterPro"/>
</dbReference>
<keyword evidence="2 5" id="KW-0812">Transmembrane</keyword>
<keyword evidence="9" id="KW-1185">Reference proteome</keyword>
<evidence type="ECO:0000256" key="3">
    <source>
        <dbReference type="ARBA" id="ARBA00022989"/>
    </source>
</evidence>
<evidence type="ECO:0000256" key="2">
    <source>
        <dbReference type="ARBA" id="ARBA00022692"/>
    </source>
</evidence>
<dbReference type="GO" id="GO:0016020">
    <property type="term" value="C:membrane"/>
    <property type="evidence" value="ECO:0007669"/>
    <property type="project" value="UniProtKB-SubCell"/>
</dbReference>
<evidence type="ECO:0000256" key="5">
    <source>
        <dbReference type="SAM" id="Phobius"/>
    </source>
</evidence>
<name>V8PH77_OPHHA</name>
<feature type="transmembrane region" description="Helical" evidence="5">
    <location>
        <begin position="261"/>
        <end position="280"/>
    </location>
</feature>
<feature type="transmembrane region" description="Helical" evidence="5">
    <location>
        <begin position="232"/>
        <end position="254"/>
    </location>
</feature>
<gene>
    <name evidence="8" type="primary">ZACN</name>
    <name evidence="8" type="ORF">L345_00934</name>
</gene>
<dbReference type="SUPFAM" id="SSF90112">
    <property type="entry name" value="Neurotransmitter-gated ion-channel transmembrane pore"/>
    <property type="match status" value="1"/>
</dbReference>
<evidence type="ECO:0000256" key="4">
    <source>
        <dbReference type="ARBA" id="ARBA00023136"/>
    </source>
</evidence>
<keyword evidence="6" id="KW-0732">Signal</keyword>
<evidence type="ECO:0000256" key="1">
    <source>
        <dbReference type="ARBA" id="ARBA00004141"/>
    </source>
</evidence>
<feature type="transmembrane region" description="Helical" evidence="5">
    <location>
        <begin position="292"/>
        <end position="311"/>
    </location>
</feature>
<dbReference type="InterPro" id="IPR036734">
    <property type="entry name" value="Neur_chan_lig-bd_sf"/>
</dbReference>
<evidence type="ECO:0000313" key="9">
    <source>
        <dbReference type="Proteomes" id="UP000018936"/>
    </source>
</evidence>
<dbReference type="EMBL" id="AZIM01000119">
    <property type="protein sequence ID" value="ETE73237.1"/>
    <property type="molecule type" value="Genomic_DNA"/>
</dbReference>
<dbReference type="Gene3D" id="1.20.58.390">
    <property type="entry name" value="Neurotransmitter-gated ion-channel transmembrane domain"/>
    <property type="match status" value="1"/>
</dbReference>
<keyword evidence="3 5" id="KW-1133">Transmembrane helix</keyword>
<proteinExistence type="predicted"/>
<dbReference type="PROSITE" id="PS00236">
    <property type="entry name" value="NEUROTR_ION_CHANNEL"/>
    <property type="match status" value="1"/>
</dbReference>
<dbReference type="AlphaFoldDB" id="V8PH77"/>
<evidence type="ECO:0000259" key="7">
    <source>
        <dbReference type="Pfam" id="PF02931"/>
    </source>
</evidence>
<dbReference type="InterPro" id="IPR018000">
    <property type="entry name" value="Neurotransmitter_ion_chnl_CS"/>
</dbReference>
<dbReference type="InterPro" id="IPR038050">
    <property type="entry name" value="Neuro_actylchol_rec"/>
</dbReference>
<comment type="caution">
    <text evidence="8">The sequence shown here is derived from an EMBL/GenBank/DDBJ whole genome shotgun (WGS) entry which is preliminary data.</text>
</comment>
<evidence type="ECO:0000256" key="6">
    <source>
        <dbReference type="SAM" id="SignalP"/>
    </source>
</evidence>
<protein>
    <submittedName>
        <fullName evidence="8">Zinc-activated ligand-gated ion channel</fullName>
    </submittedName>
</protein>
<feature type="domain" description="Neurotransmitter-gated ion-channel ligand-binding" evidence="7">
    <location>
        <begin position="33"/>
        <end position="193"/>
    </location>
</feature>